<name>A0ABY2HCN6_9HYPO</name>
<dbReference type="RefSeq" id="XP_073561296.1">
    <property type="nucleotide sequence ID" value="XM_073699818.1"/>
</dbReference>
<feature type="region of interest" description="Disordered" evidence="1">
    <location>
        <begin position="32"/>
        <end position="53"/>
    </location>
</feature>
<sequence length="119" mass="12960">MSLAHARGVLRRTSCSSAGAALRRAGAGVVSPARRFATSQQQQQQKKPSSGSAAQFYKTFTRPVGKVLVLAIFTYQVAYWTWLKLEADEHRAETDATIAALEDTVEEYKRAKDGAGKSP</sequence>
<dbReference type="GeneID" id="300574268"/>
<dbReference type="Proteomes" id="UP001642720">
    <property type="component" value="Unassembled WGS sequence"/>
</dbReference>
<evidence type="ECO:0000313" key="2">
    <source>
        <dbReference type="EMBL" id="TFB05095.1"/>
    </source>
</evidence>
<evidence type="ECO:0000313" key="3">
    <source>
        <dbReference type="Proteomes" id="UP001642720"/>
    </source>
</evidence>
<keyword evidence="3" id="KW-1185">Reference proteome</keyword>
<dbReference type="EMBL" id="PPTA01000003">
    <property type="protein sequence ID" value="TFB05095.1"/>
    <property type="molecule type" value="Genomic_DNA"/>
</dbReference>
<accession>A0ABY2HCN6</accession>
<organism evidence="2 3">
    <name type="scientific">Trichoderma ghanense</name>
    <dbReference type="NCBI Taxonomy" id="65468"/>
    <lineage>
        <taxon>Eukaryota</taxon>
        <taxon>Fungi</taxon>
        <taxon>Dikarya</taxon>
        <taxon>Ascomycota</taxon>
        <taxon>Pezizomycotina</taxon>
        <taxon>Sordariomycetes</taxon>
        <taxon>Hypocreomycetidae</taxon>
        <taxon>Hypocreales</taxon>
        <taxon>Hypocreaceae</taxon>
        <taxon>Trichoderma</taxon>
    </lineage>
</organism>
<protein>
    <submittedName>
        <fullName evidence="2">Uncharacterized protein</fullName>
    </submittedName>
</protein>
<evidence type="ECO:0000256" key="1">
    <source>
        <dbReference type="SAM" id="MobiDB-lite"/>
    </source>
</evidence>
<gene>
    <name evidence="2" type="ORF">CCMA1212_002436</name>
</gene>
<proteinExistence type="predicted"/>
<reference evidence="2 3" key="1">
    <citation type="submission" date="2018-01" db="EMBL/GenBank/DDBJ databases">
        <title>Genome characterization of the sugarcane-associated fungus Trichoderma ghanense CCMA-1212 and their application in lignocelulose bioconversion.</title>
        <authorList>
            <person name="Steindorff A.S."/>
            <person name="Mendes T.D."/>
            <person name="Vilela E.S.D."/>
            <person name="Rodrigues D.S."/>
            <person name="Formighieri E.F."/>
            <person name="Melo I.S."/>
            <person name="Favaro L.C.L."/>
        </authorList>
    </citation>
    <scope>NUCLEOTIDE SEQUENCE [LARGE SCALE GENOMIC DNA]</scope>
    <source>
        <strain evidence="2 3">CCMA-1212</strain>
    </source>
</reference>
<comment type="caution">
    <text evidence="2">The sequence shown here is derived from an EMBL/GenBank/DDBJ whole genome shotgun (WGS) entry which is preliminary data.</text>
</comment>